<dbReference type="Pfam" id="PF05860">
    <property type="entry name" value="TPS"/>
    <property type="match status" value="1"/>
</dbReference>
<dbReference type="NCBIfam" id="TIGR01901">
    <property type="entry name" value="adhes_NPXG"/>
    <property type="match status" value="1"/>
</dbReference>
<dbReference type="SUPFAM" id="SSF51126">
    <property type="entry name" value="Pectin lyase-like"/>
    <property type="match status" value="1"/>
</dbReference>
<organism evidence="3 4">
    <name type="scientific">Leptothoe kymatousa TAU-MAC 1615</name>
    <dbReference type="NCBI Taxonomy" id="2364775"/>
    <lineage>
        <taxon>Bacteria</taxon>
        <taxon>Bacillati</taxon>
        <taxon>Cyanobacteriota</taxon>
        <taxon>Cyanophyceae</taxon>
        <taxon>Nodosilineales</taxon>
        <taxon>Cymatolegaceae</taxon>
        <taxon>Leptothoe</taxon>
        <taxon>Leptothoe kymatousa</taxon>
    </lineage>
</organism>
<feature type="compositionally biased region" description="Acidic residues" evidence="1">
    <location>
        <begin position="778"/>
        <end position="811"/>
    </location>
</feature>
<feature type="compositionally biased region" description="Acidic residues" evidence="1">
    <location>
        <begin position="819"/>
        <end position="845"/>
    </location>
</feature>
<sequence length="1275" mass="132169">MHCRLNRVHSAPLRAGLRKLYRVCWGIGLTTLGSGLGSGLGAVATAQSIVPGERTEVDQRAADYWITGGQRSGDGVNLFHGFEKFGLVANEQATFSVPAGVAHVLGRISGGDASLIDGQLRLVGSDADLFLLNPAGIIFGAAATLALPGDFLATTANEIGFAGGTFPAMGAVDYGSLFGDPMGLGFAPNGSAVLVNGGNLAVESDAGVSLVGGQLVNTGSLAGGTVTLAAVSDDGAYVRLSPVGAVLSYDVMPQQMTGGMAAVDLPGLLTQPSVASATGLVVTADGSLQLAGATLDLASGMALSTGEITGSAIQLLGDRIGVLGGTVTAFDGGNIWLGGSRTGSGPLPNAESIYVAPGVTLRADGRGAGAGGNIVLWSDESSRIYGDVSAQGGRQGGDGGFVETSSRNFLAVTQGPDVSSVRGSPGLWLLDPFDIEIRDNRTNENFTPGAPFTATGSPAVLDVGILSQALGNGSVVVATGNGGTESGTISLLDPLTYDAAPGATLELSAAGDIAINASISPASAASGPLNLELQADRDGQGTGAVTFADNVVVNTAGGSLLVSGNGEQVPGGAGVSLFSGVAVETSGGNIDIVGRSGNGVGILLEANTQLNTGGTGDISLTGTSSTGIAIDIDTNVTTNSNLLRLDGQVGDQTRLAIQSVSPLVDRAVQINAVGDVDVGYVDVSTSIDITTTNFLRVTATNTQGQSLLAPDGIRISHGGASQTPFIVGDAGSNGTAGAIATDAGNVINPTRSFLESFSQGTIQILTTGSDPNDCLGDCNEDDDIAGDNGLDDDDVLDDASDDALDIDDGGDNDGNGPDGDQDDNNGSDEEDDERRDENRDDDDDVNQGNDGFFEVLDDTEITAEELAIKETILAQEYSQYLGVRAERNLPLVEVQQKLHQVATQTGYTPGIVYINFVPNTQNFPKQILELNKENYLLELVLVTAGAPSQRLTLDITKGDIQKIVARLQRGVINPSFGRRYLRPAQKLHRWLIAPLEDSLSRQDINHLAFVLPSGLRSLPLAALHDGETFLVERYSLGIMPSVSLTNIDYRDVRQEEVLAAGASTFVDQPDLPAVPLELKTIADTLWPGQFFLNESFTPEQLITNRQRKSQSILHLATHGEFRAGSPSNSYIQFWDRRVTLDQLPNLSLNDPPIDLLVLSACRTALGSPEAELGFAGLAVQAGVKTAMASLWRVDDIGTAGLMTEFYANLLNSSTRADALRQAQLAMLHGDVTVDAGQLIWTDGALAMPPALVSESRTVLTHPFYWAAFTLIGSPW</sequence>
<dbReference type="RefSeq" id="WP_215617649.1">
    <property type="nucleotide sequence ID" value="NZ_JADOER010000004.1"/>
</dbReference>
<evidence type="ECO:0000313" key="4">
    <source>
        <dbReference type="Proteomes" id="UP001196661"/>
    </source>
</evidence>
<protein>
    <submittedName>
        <fullName evidence="3">CHAT domain-containing protein</fullName>
    </submittedName>
</protein>
<evidence type="ECO:0000256" key="1">
    <source>
        <dbReference type="SAM" id="MobiDB-lite"/>
    </source>
</evidence>
<proteinExistence type="predicted"/>
<dbReference type="SMART" id="SM00912">
    <property type="entry name" value="Haemagg_act"/>
    <property type="match status" value="1"/>
</dbReference>
<gene>
    <name evidence="3" type="ORF">IXB28_06160</name>
</gene>
<dbReference type="InterPro" id="IPR024983">
    <property type="entry name" value="CHAT_dom"/>
</dbReference>
<evidence type="ECO:0000259" key="2">
    <source>
        <dbReference type="SMART" id="SM00912"/>
    </source>
</evidence>
<name>A0ABS5Y1S2_9CYAN</name>
<dbReference type="InterPro" id="IPR012334">
    <property type="entry name" value="Pectin_lyas_fold"/>
</dbReference>
<comment type="caution">
    <text evidence="3">The sequence shown here is derived from an EMBL/GenBank/DDBJ whole genome shotgun (WGS) entry which is preliminary data.</text>
</comment>
<feature type="domain" description="Filamentous haemagglutinin FhaB/tRNA nuclease CdiA-like TPS" evidence="2">
    <location>
        <begin position="40"/>
        <end position="162"/>
    </location>
</feature>
<evidence type="ECO:0000313" key="3">
    <source>
        <dbReference type="EMBL" id="MBT9311782.1"/>
    </source>
</evidence>
<dbReference type="InterPro" id="IPR008638">
    <property type="entry name" value="FhaB/CdiA-like_TPS"/>
</dbReference>
<dbReference type="EMBL" id="JADOER010000004">
    <property type="protein sequence ID" value="MBT9311782.1"/>
    <property type="molecule type" value="Genomic_DNA"/>
</dbReference>
<accession>A0ABS5Y1S2</accession>
<dbReference type="Gene3D" id="2.160.20.10">
    <property type="entry name" value="Single-stranded right-handed beta-helix, Pectin lyase-like"/>
    <property type="match status" value="1"/>
</dbReference>
<dbReference type="InterPro" id="IPR011050">
    <property type="entry name" value="Pectin_lyase_fold/virulence"/>
</dbReference>
<reference evidence="3 4" key="1">
    <citation type="journal article" date="2021" name="Mar. Drugs">
        <title>Genome Reduction and Secondary Metabolism of the Marine Sponge-Associated Cyanobacterium Leptothoe.</title>
        <authorList>
            <person name="Konstantinou D."/>
            <person name="Popin R.V."/>
            <person name="Fewer D.P."/>
            <person name="Sivonen K."/>
            <person name="Gkelis S."/>
        </authorList>
    </citation>
    <scope>NUCLEOTIDE SEQUENCE [LARGE SCALE GENOMIC DNA]</scope>
    <source>
        <strain evidence="3 4">TAU-MAC 1615</strain>
    </source>
</reference>
<dbReference type="Proteomes" id="UP001196661">
    <property type="component" value="Unassembled WGS sequence"/>
</dbReference>
<feature type="region of interest" description="Disordered" evidence="1">
    <location>
        <begin position="768"/>
        <end position="852"/>
    </location>
</feature>
<dbReference type="Pfam" id="PF12770">
    <property type="entry name" value="CHAT"/>
    <property type="match status" value="1"/>
</dbReference>
<keyword evidence="4" id="KW-1185">Reference proteome</keyword>